<accession>A0A5E6RM49</accession>
<sequence length="212" mass="24441">MSQFYLQDSRSHVGDGMMFWAKEGRGYVTNLDQAELFTFEEACRHRDTDIPWPKEYIDARAHYGVDCQLMDDDRRVAGLQAGTNVYVHVPGDWNGNDVYWVSEQRGKVTENLQQALSMDLENAQFTYANHAGQGTRVFWPAAYIEEIRRRLVHRQNVDHKLALRVAGIKMPRPPKVAKRREPMLNCQGCGRFISWDGRFLNDCRNCGANNCP</sequence>
<organism evidence="2">
    <name type="scientific">Pseudomonas fluorescens</name>
    <dbReference type="NCBI Taxonomy" id="294"/>
    <lineage>
        <taxon>Bacteria</taxon>
        <taxon>Pseudomonadati</taxon>
        <taxon>Pseudomonadota</taxon>
        <taxon>Gammaproteobacteria</taxon>
        <taxon>Pseudomonadales</taxon>
        <taxon>Pseudomonadaceae</taxon>
        <taxon>Pseudomonas</taxon>
    </lineage>
</organism>
<name>A0A5E6RM49_PSEFL</name>
<evidence type="ECO:0000313" key="2">
    <source>
        <dbReference type="EMBL" id="VVM65975.1"/>
    </source>
</evidence>
<dbReference type="EMBL" id="CABVHG010000007">
    <property type="protein sequence ID" value="VVM65975.1"/>
    <property type="molecule type" value="Genomic_DNA"/>
</dbReference>
<protein>
    <submittedName>
        <fullName evidence="2">Uncharacterized protein</fullName>
    </submittedName>
</protein>
<evidence type="ECO:0000313" key="1">
    <source>
        <dbReference type="EMBL" id="CAK9889173.1"/>
    </source>
</evidence>
<reference evidence="1 3" key="2">
    <citation type="submission" date="2024-03" db="EMBL/GenBank/DDBJ databases">
        <authorList>
            <person name="Alaster D. Moffat"/>
            <person name="Govind Chandra"/>
            <person name="Andrew W. Truman"/>
        </authorList>
    </citation>
    <scope>NUCLEOTIDE SEQUENCE [LARGE SCALE GENOMIC DNA]</scope>
    <source>
        <strain evidence="1">PS652</strain>
    </source>
</reference>
<evidence type="ECO:0000313" key="3">
    <source>
        <dbReference type="Proteomes" id="UP000326595"/>
    </source>
</evidence>
<dbReference type="RefSeq" id="WP_150776798.1">
    <property type="nucleotide sequence ID" value="NZ_OZ024668.1"/>
</dbReference>
<reference evidence="2" key="1">
    <citation type="submission" date="2019-09" db="EMBL/GenBank/DDBJ databases">
        <authorList>
            <person name="Chandra G."/>
            <person name="Truman W A."/>
        </authorList>
    </citation>
    <scope>NUCLEOTIDE SEQUENCE [LARGE SCALE GENOMIC DNA]</scope>
    <source>
        <strain evidence="2">PS652</strain>
    </source>
</reference>
<dbReference type="AlphaFoldDB" id="A0A5E6RM49"/>
<proteinExistence type="predicted"/>
<gene>
    <name evidence="2" type="ORF">PS652_01526</name>
    <name evidence="1" type="ORF">PS652_02002</name>
</gene>
<dbReference type="EMBL" id="OZ024668">
    <property type="protein sequence ID" value="CAK9889173.1"/>
    <property type="molecule type" value="Genomic_DNA"/>
</dbReference>
<dbReference type="Proteomes" id="UP000326595">
    <property type="component" value="Chromosome"/>
</dbReference>